<sequence length="212" mass="23338">MKRFIMGTSLTAAMLLAGCTEESASTKKAETTSATEVEKKEEKENGAKDAPVKKEETPKVEKSEFGTKVNHFTNKKLNISTNLGPIIFKINKVQTSDFKPSKEYLDMFDSKEKLTLIVFEVEAENTSDATINFHPNQAKLTTNTAEQIDASMVLSADVGGEYIGKVKKKGTVIFIASAAPNKITDVKFIVDGPNDETFETLAERYTVEIPTK</sequence>
<keyword evidence="4" id="KW-1185">Reference proteome</keyword>
<dbReference type="RefSeq" id="WP_012370154.1">
    <property type="nucleotide sequence ID" value="NC_010556.1"/>
</dbReference>
<dbReference type="PROSITE" id="PS51257">
    <property type="entry name" value="PROKAR_LIPOPROTEIN"/>
    <property type="match status" value="1"/>
</dbReference>
<reference evidence="4" key="3">
    <citation type="submission" date="2008-04" db="EMBL/GenBank/DDBJ databases">
        <title>Complete sequence of chromosome of Exiguobacterium sibiricum 255-15.</title>
        <authorList>
            <consortium name="US DOE Joint Genome Institute"/>
            <person name="Copeland A."/>
            <person name="Lucas S."/>
            <person name="Lapidus A."/>
            <person name="Glavina del Rio T."/>
            <person name="Dalin E."/>
            <person name="Tice H."/>
            <person name="Bruce D."/>
            <person name="Goodwin L."/>
            <person name="Pitluck S."/>
            <person name="Kiss H."/>
            <person name="Chertkov O."/>
            <person name="Monk C."/>
            <person name="Brettin T."/>
            <person name="Detter J.C."/>
            <person name="Han C."/>
            <person name="Kuske C.R."/>
            <person name="Schmutz J."/>
            <person name="Larimer F."/>
            <person name="Land M."/>
            <person name="Hauser L."/>
            <person name="Kyrpides N."/>
            <person name="Mikhailova N."/>
            <person name="Vishnivetskaya T."/>
            <person name="Rodrigues D.F."/>
            <person name="Gilichinsky D."/>
            <person name="Tiedje J."/>
            <person name="Richardson P."/>
        </authorList>
    </citation>
    <scope>NUCLEOTIDE SEQUENCE [LARGE SCALE GENOMIC DNA]</scope>
    <source>
        <strain evidence="4">DSM 17290 / CIP 109462 / JCM 13490 / 255-15</strain>
    </source>
</reference>
<dbReference type="EMBL" id="CP001022">
    <property type="protein sequence ID" value="ACB60733.1"/>
    <property type="molecule type" value="Genomic_DNA"/>
</dbReference>
<accession>B1YEX5</accession>
<keyword evidence="1" id="KW-0732">Signal</keyword>
<evidence type="ECO:0000313" key="4">
    <source>
        <dbReference type="Proteomes" id="UP000001681"/>
    </source>
</evidence>
<dbReference type="HOGENOM" id="CLU_1298237_0_0_9"/>
<dbReference type="Gene3D" id="2.60.40.1240">
    <property type="match status" value="1"/>
</dbReference>
<protein>
    <recommendedName>
        <fullName evidence="5">DUF4352 domain-containing protein</fullName>
    </recommendedName>
</protein>
<dbReference type="AlphaFoldDB" id="B1YEX5"/>
<evidence type="ECO:0000256" key="1">
    <source>
        <dbReference type="ARBA" id="ARBA00022729"/>
    </source>
</evidence>
<reference evidence="3 4" key="1">
    <citation type="journal article" date="2006" name="Extremophiles">
        <title>Characterization of Exiguobacterium isolates from the Siberian permafrost. Description of Exiguobacterium sibiricum sp. nov.</title>
        <authorList>
            <person name="Rodrigues D.F."/>
            <person name="Goris J."/>
            <person name="Vishnivetskaya T."/>
            <person name="Gilichinsky D."/>
            <person name="Thomashow M.F."/>
            <person name="Tiedje J.M."/>
        </authorList>
    </citation>
    <scope>NUCLEOTIDE SEQUENCE [LARGE SCALE GENOMIC DNA]</scope>
    <source>
        <strain evidence="4">DSM 17290 / CIP 109462 / JCM 13490 / 255-15</strain>
    </source>
</reference>
<feature type="compositionally biased region" description="Basic and acidic residues" evidence="2">
    <location>
        <begin position="24"/>
        <end position="60"/>
    </location>
</feature>
<evidence type="ECO:0008006" key="5">
    <source>
        <dbReference type="Google" id="ProtNLM"/>
    </source>
</evidence>
<evidence type="ECO:0000256" key="2">
    <source>
        <dbReference type="SAM" id="MobiDB-lite"/>
    </source>
</evidence>
<proteinExistence type="predicted"/>
<organism evidence="3 4">
    <name type="scientific">Exiguobacterium sibiricum (strain DSM 17290 / CCUG 55495 / CIP 109462 / JCM 13490 / 255-15)</name>
    <dbReference type="NCBI Taxonomy" id="262543"/>
    <lineage>
        <taxon>Bacteria</taxon>
        <taxon>Bacillati</taxon>
        <taxon>Bacillota</taxon>
        <taxon>Bacilli</taxon>
        <taxon>Bacillales</taxon>
        <taxon>Bacillales Family XII. Incertae Sedis</taxon>
        <taxon>Exiguobacterium</taxon>
    </lineage>
</organism>
<dbReference type="InterPro" id="IPR029050">
    <property type="entry name" value="Immunoprotect_excell_Ig-like"/>
</dbReference>
<feature type="region of interest" description="Disordered" evidence="2">
    <location>
        <begin position="21"/>
        <end position="60"/>
    </location>
</feature>
<gene>
    <name evidence="3" type="ordered locus">Exig_1257</name>
</gene>
<dbReference type="Proteomes" id="UP000001681">
    <property type="component" value="Chromosome"/>
</dbReference>
<dbReference type="KEGG" id="esi:Exig_1257"/>
<dbReference type="eggNOG" id="ENOG50337VN">
    <property type="taxonomic scope" value="Bacteria"/>
</dbReference>
<evidence type="ECO:0000313" key="3">
    <source>
        <dbReference type="EMBL" id="ACB60733.1"/>
    </source>
</evidence>
<dbReference type="OrthoDB" id="2352785at2"/>
<reference evidence="3 4" key="2">
    <citation type="journal article" date="2008" name="BMC Genomics">
        <title>Architecture of thermal adaptation in an Exiguobacterium sibiricum strain isolated from 3 million year old permafrost: a genome and transcriptome approach.</title>
        <authorList>
            <person name="Rodrigues D.F."/>
            <person name="Ivanova N."/>
            <person name="He Z."/>
            <person name="Huebner M."/>
            <person name="Zhou J."/>
            <person name="Tiedje J.M."/>
        </authorList>
    </citation>
    <scope>NUCLEOTIDE SEQUENCE [LARGE SCALE GENOMIC DNA]</scope>
    <source>
        <strain evidence="4">DSM 17290 / CIP 109462 / JCM 13490 / 255-15</strain>
    </source>
</reference>
<name>B1YEX5_EXIS2</name>